<dbReference type="PANTHER" id="PTHR12461">
    <property type="entry name" value="HYPOXIA-INDUCIBLE FACTOR 1 ALPHA INHIBITOR-RELATED"/>
    <property type="match status" value="1"/>
</dbReference>
<dbReference type="SUPFAM" id="SSF51197">
    <property type="entry name" value="Clavaminate synthase-like"/>
    <property type="match status" value="1"/>
</dbReference>
<reference evidence="2 3" key="1">
    <citation type="journal article" date="2013" name="Curr. Biol.">
        <title>The Genome of the Foraminiferan Reticulomyxa filosa.</title>
        <authorList>
            <person name="Glockner G."/>
            <person name="Hulsmann N."/>
            <person name="Schleicher M."/>
            <person name="Noegel A.A."/>
            <person name="Eichinger L."/>
            <person name="Gallinger C."/>
            <person name="Pawlowski J."/>
            <person name="Sierra R."/>
            <person name="Euteneuer U."/>
            <person name="Pillet L."/>
            <person name="Moustafa A."/>
            <person name="Platzer M."/>
            <person name="Groth M."/>
            <person name="Szafranski K."/>
            <person name="Schliwa M."/>
        </authorList>
    </citation>
    <scope>NUCLEOTIDE SEQUENCE [LARGE SCALE GENOMIC DNA]</scope>
</reference>
<accession>X6MQA2</accession>
<keyword evidence="3" id="KW-1185">Reference proteome</keyword>
<organism evidence="2 3">
    <name type="scientific">Reticulomyxa filosa</name>
    <dbReference type="NCBI Taxonomy" id="46433"/>
    <lineage>
        <taxon>Eukaryota</taxon>
        <taxon>Sar</taxon>
        <taxon>Rhizaria</taxon>
        <taxon>Retaria</taxon>
        <taxon>Foraminifera</taxon>
        <taxon>Monothalamids</taxon>
        <taxon>Reticulomyxidae</taxon>
        <taxon>Reticulomyxa</taxon>
    </lineage>
</organism>
<dbReference type="PANTHER" id="PTHR12461:SF99">
    <property type="entry name" value="BIFUNCTIONAL PEPTIDASE AND (3S)-LYSYL HYDROXYLASE JMJD7"/>
    <property type="match status" value="1"/>
</dbReference>
<dbReference type="OMA" id="KSEHCIY"/>
<dbReference type="EMBL" id="ASPP01018954">
    <property type="protein sequence ID" value="ETO15617.1"/>
    <property type="molecule type" value="Genomic_DNA"/>
</dbReference>
<dbReference type="Gene3D" id="2.60.120.10">
    <property type="entry name" value="Jelly Rolls"/>
    <property type="match status" value="1"/>
</dbReference>
<evidence type="ECO:0000313" key="2">
    <source>
        <dbReference type="EMBL" id="ETO15617.1"/>
    </source>
</evidence>
<evidence type="ECO:0000313" key="3">
    <source>
        <dbReference type="Proteomes" id="UP000023152"/>
    </source>
</evidence>
<dbReference type="AlphaFoldDB" id="X6MQA2"/>
<comment type="caution">
    <text evidence="2">The sequence shown here is derived from an EMBL/GenBank/DDBJ whole genome shotgun (WGS) entry which is preliminary data.</text>
</comment>
<evidence type="ECO:0000259" key="1">
    <source>
        <dbReference type="Pfam" id="PF13621"/>
    </source>
</evidence>
<dbReference type="InterPro" id="IPR041667">
    <property type="entry name" value="Cupin_8"/>
</dbReference>
<dbReference type="InterPro" id="IPR014710">
    <property type="entry name" value="RmlC-like_jellyroll"/>
</dbReference>
<proteinExistence type="predicted"/>
<sequence>MNIEQTIVEKITSCLEELQQDAKDLYLDKEITILSHPPTALAFLRDYVSKNKPVLIKHAYEHWAALAKWQNPEYLRKKMDGKSVTVSVTPNGRADAIDDKKTYFVLPMEKKASFLELLDYFNELLNHDADACANKKEKSEHCIYCDEVRQLYIHI</sequence>
<gene>
    <name evidence="2" type="ORF">RFI_21745</name>
</gene>
<protein>
    <recommendedName>
        <fullName evidence="1">Cupin-like domain-containing protein</fullName>
    </recommendedName>
</protein>
<dbReference type="Pfam" id="PF13621">
    <property type="entry name" value="Cupin_8"/>
    <property type="match status" value="1"/>
</dbReference>
<dbReference type="OrthoDB" id="415358at2759"/>
<dbReference type="Proteomes" id="UP000023152">
    <property type="component" value="Unassembled WGS sequence"/>
</dbReference>
<name>X6MQA2_RETFI</name>
<feature type="domain" description="Cupin-like" evidence="1">
    <location>
        <begin position="42"/>
        <end position="128"/>
    </location>
</feature>